<dbReference type="EMBL" id="BAABGZ010000018">
    <property type="protein sequence ID" value="GAA4355722.1"/>
    <property type="molecule type" value="Genomic_DNA"/>
</dbReference>
<feature type="domain" description="DinB-like" evidence="1">
    <location>
        <begin position="320"/>
        <end position="453"/>
    </location>
</feature>
<dbReference type="PANTHER" id="PTHR48098">
    <property type="entry name" value="ENTEROCHELIN ESTERASE-RELATED"/>
    <property type="match status" value="1"/>
</dbReference>
<dbReference type="Proteomes" id="UP001501153">
    <property type="component" value="Unassembled WGS sequence"/>
</dbReference>
<dbReference type="InterPro" id="IPR034660">
    <property type="entry name" value="DinB/YfiT-like"/>
</dbReference>
<dbReference type="Pfam" id="PF12867">
    <property type="entry name" value="DinB_2"/>
    <property type="match status" value="1"/>
</dbReference>
<evidence type="ECO:0000313" key="3">
    <source>
        <dbReference type="Proteomes" id="UP001501153"/>
    </source>
</evidence>
<protein>
    <recommendedName>
        <fullName evidence="1">DinB-like domain-containing protein</fullName>
    </recommendedName>
</protein>
<dbReference type="InterPro" id="IPR050583">
    <property type="entry name" value="Mycobacterial_A85_antigen"/>
</dbReference>
<dbReference type="Gene3D" id="1.20.120.450">
    <property type="entry name" value="dinb family like domain"/>
    <property type="match status" value="1"/>
</dbReference>
<sequence length="466" mass="51329">MPVLYLNDGQDIERLGLQATLAEMFANGLLQPFVLVGIHASEARQQEYGTAAQADYLGRGSMAAAYTRFVLEELLPFVQLHYKVSANSTEAVFAGFSLGGLSAFDLVWHHPAAFARAGAFSGSFWWRSKALDAGYTSADRIMHGLVKAGTLHPLHRFWLQTGTLDEQSDRDGNGVIDSIDDCLDLIEALAGQGLDLSQRLRYVQAEGGRHHPDTWGKVMPDFLLWAFGATAAALPTPIPMVRLQLTPAQPLPEEALISTGAAMAAEESGAQNDSTDEPLPLTPEPAHRMQLARPVEGDFLPYYEKYISLVPEDADPRLMLREQTAEVEAALGALSEEQAQLAYAEGKWTVKQFLLHQIDTERIFAYRALRFARGDSQTLAGFDENEYAENSGANERSMSNLLAEYRATRAATLALLESFTDEQLLRSGTANGARVTVNALLYILPGHERHHLNIFQERYLPVLGVR</sequence>
<comment type="caution">
    <text evidence="2">The sequence shown here is derived from an EMBL/GenBank/DDBJ whole genome shotgun (WGS) entry which is preliminary data.</text>
</comment>
<dbReference type="Gene3D" id="3.40.50.1820">
    <property type="entry name" value="alpha/beta hydrolase"/>
    <property type="match status" value="1"/>
</dbReference>
<dbReference type="Pfam" id="PF00756">
    <property type="entry name" value="Esterase"/>
    <property type="match status" value="1"/>
</dbReference>
<name>A0ABP8ICE4_9BACT</name>
<dbReference type="PANTHER" id="PTHR48098:SF6">
    <property type="entry name" value="FERRI-BACILLIBACTIN ESTERASE BESA"/>
    <property type="match status" value="1"/>
</dbReference>
<dbReference type="InterPro" id="IPR024775">
    <property type="entry name" value="DinB-like"/>
</dbReference>
<reference evidence="3" key="1">
    <citation type="journal article" date="2019" name="Int. J. Syst. Evol. Microbiol.">
        <title>The Global Catalogue of Microorganisms (GCM) 10K type strain sequencing project: providing services to taxonomists for standard genome sequencing and annotation.</title>
        <authorList>
            <consortium name="The Broad Institute Genomics Platform"/>
            <consortium name="The Broad Institute Genome Sequencing Center for Infectious Disease"/>
            <person name="Wu L."/>
            <person name="Ma J."/>
        </authorList>
    </citation>
    <scope>NUCLEOTIDE SEQUENCE [LARGE SCALE GENOMIC DNA]</scope>
    <source>
        <strain evidence="3">JCM 17923</strain>
    </source>
</reference>
<dbReference type="SUPFAM" id="SSF53474">
    <property type="entry name" value="alpha/beta-Hydrolases"/>
    <property type="match status" value="1"/>
</dbReference>
<gene>
    <name evidence="2" type="ORF">GCM10023185_18830</name>
</gene>
<evidence type="ECO:0000313" key="2">
    <source>
        <dbReference type="EMBL" id="GAA4355722.1"/>
    </source>
</evidence>
<evidence type="ECO:0000259" key="1">
    <source>
        <dbReference type="Pfam" id="PF12867"/>
    </source>
</evidence>
<dbReference type="InterPro" id="IPR029058">
    <property type="entry name" value="AB_hydrolase_fold"/>
</dbReference>
<organism evidence="2 3">
    <name type="scientific">Hymenobacter saemangeumensis</name>
    <dbReference type="NCBI Taxonomy" id="1084522"/>
    <lineage>
        <taxon>Bacteria</taxon>
        <taxon>Pseudomonadati</taxon>
        <taxon>Bacteroidota</taxon>
        <taxon>Cytophagia</taxon>
        <taxon>Cytophagales</taxon>
        <taxon>Hymenobacteraceae</taxon>
        <taxon>Hymenobacter</taxon>
    </lineage>
</organism>
<keyword evidence="3" id="KW-1185">Reference proteome</keyword>
<dbReference type="InterPro" id="IPR000801">
    <property type="entry name" value="Esterase-like"/>
</dbReference>
<dbReference type="SUPFAM" id="SSF109854">
    <property type="entry name" value="DinB/YfiT-like putative metalloenzymes"/>
    <property type="match status" value="1"/>
</dbReference>
<proteinExistence type="predicted"/>
<accession>A0ABP8ICE4</accession>